<dbReference type="Pfam" id="PF16719">
    <property type="entry name" value="SAWADEE"/>
    <property type="match status" value="1"/>
</dbReference>
<evidence type="ECO:0000256" key="1">
    <source>
        <dbReference type="PROSITE-ProRule" id="PRU00325"/>
    </source>
</evidence>
<feature type="compositionally biased region" description="Polar residues" evidence="2">
    <location>
        <begin position="225"/>
        <end position="241"/>
    </location>
</feature>
<dbReference type="PROSITE" id="PS50966">
    <property type="entry name" value="ZF_SWIM"/>
    <property type="match status" value="1"/>
</dbReference>
<evidence type="ECO:0000259" key="3">
    <source>
        <dbReference type="PROSITE" id="PS50966"/>
    </source>
</evidence>
<organism evidence="4 5">
    <name type="scientific">Acorus gramineus</name>
    <name type="common">Dwarf sweet flag</name>
    <dbReference type="NCBI Taxonomy" id="55184"/>
    <lineage>
        <taxon>Eukaryota</taxon>
        <taxon>Viridiplantae</taxon>
        <taxon>Streptophyta</taxon>
        <taxon>Embryophyta</taxon>
        <taxon>Tracheophyta</taxon>
        <taxon>Spermatophyta</taxon>
        <taxon>Magnoliopsida</taxon>
        <taxon>Liliopsida</taxon>
        <taxon>Acoraceae</taxon>
        <taxon>Acorus</taxon>
    </lineage>
</organism>
<dbReference type="PANTHER" id="PTHR33827:SF9">
    <property type="entry name" value="SAWADEE DOMAIN-CONTAINING PROTEIN"/>
    <property type="match status" value="1"/>
</dbReference>
<feature type="region of interest" description="Disordered" evidence="2">
    <location>
        <begin position="329"/>
        <end position="367"/>
    </location>
</feature>
<feature type="region of interest" description="Disordered" evidence="2">
    <location>
        <begin position="524"/>
        <end position="610"/>
    </location>
</feature>
<evidence type="ECO:0000313" key="4">
    <source>
        <dbReference type="EMBL" id="KAK1271253.1"/>
    </source>
</evidence>
<accession>A0AAV9B4B5</accession>
<dbReference type="Proteomes" id="UP001179952">
    <property type="component" value="Unassembled WGS sequence"/>
</dbReference>
<reference evidence="4" key="2">
    <citation type="submission" date="2023-06" db="EMBL/GenBank/DDBJ databases">
        <authorList>
            <person name="Ma L."/>
            <person name="Liu K.-W."/>
            <person name="Li Z."/>
            <person name="Hsiao Y.-Y."/>
            <person name="Qi Y."/>
            <person name="Fu T."/>
            <person name="Tang G."/>
            <person name="Zhang D."/>
            <person name="Sun W.-H."/>
            <person name="Liu D.-K."/>
            <person name="Li Y."/>
            <person name="Chen G.-Z."/>
            <person name="Liu X.-D."/>
            <person name="Liao X.-Y."/>
            <person name="Jiang Y.-T."/>
            <person name="Yu X."/>
            <person name="Hao Y."/>
            <person name="Huang J."/>
            <person name="Zhao X.-W."/>
            <person name="Ke S."/>
            <person name="Chen Y.-Y."/>
            <person name="Wu W.-L."/>
            <person name="Hsu J.-L."/>
            <person name="Lin Y.-F."/>
            <person name="Huang M.-D."/>
            <person name="Li C.-Y."/>
            <person name="Huang L."/>
            <person name="Wang Z.-W."/>
            <person name="Zhao X."/>
            <person name="Zhong W.-Y."/>
            <person name="Peng D.-H."/>
            <person name="Ahmad S."/>
            <person name="Lan S."/>
            <person name="Zhang J.-S."/>
            <person name="Tsai W.-C."/>
            <person name="Van De Peer Y."/>
            <person name="Liu Z.-J."/>
        </authorList>
    </citation>
    <scope>NUCLEOTIDE SEQUENCE</scope>
    <source>
        <strain evidence="4">SCP</strain>
        <tissue evidence="4">Leaves</tissue>
    </source>
</reference>
<feature type="compositionally biased region" description="Polar residues" evidence="2">
    <location>
        <begin position="543"/>
        <end position="552"/>
    </location>
</feature>
<dbReference type="GO" id="GO:0003682">
    <property type="term" value="F:chromatin binding"/>
    <property type="evidence" value="ECO:0007669"/>
    <property type="project" value="InterPro"/>
</dbReference>
<dbReference type="InterPro" id="IPR032001">
    <property type="entry name" value="SAWADEE_dom"/>
</dbReference>
<feature type="compositionally biased region" description="Basic and acidic residues" evidence="2">
    <location>
        <begin position="526"/>
        <end position="535"/>
    </location>
</feature>
<keyword evidence="1" id="KW-0862">Zinc</keyword>
<feature type="compositionally biased region" description="Basic and acidic residues" evidence="2">
    <location>
        <begin position="567"/>
        <end position="584"/>
    </location>
</feature>
<evidence type="ECO:0000256" key="2">
    <source>
        <dbReference type="SAM" id="MobiDB-lite"/>
    </source>
</evidence>
<dbReference type="AlphaFoldDB" id="A0AAV9B4B5"/>
<feature type="compositionally biased region" description="Basic residues" evidence="2">
    <location>
        <begin position="601"/>
        <end position="610"/>
    </location>
</feature>
<protein>
    <recommendedName>
        <fullName evidence="3">SWIM-type domain-containing protein</fullName>
    </recommendedName>
</protein>
<reference evidence="4" key="1">
    <citation type="journal article" date="2023" name="Nat. Commun.">
        <title>Diploid and tetraploid genomes of Acorus and the evolution of monocots.</title>
        <authorList>
            <person name="Ma L."/>
            <person name="Liu K.W."/>
            <person name="Li Z."/>
            <person name="Hsiao Y.Y."/>
            <person name="Qi Y."/>
            <person name="Fu T."/>
            <person name="Tang G.D."/>
            <person name="Zhang D."/>
            <person name="Sun W.H."/>
            <person name="Liu D.K."/>
            <person name="Li Y."/>
            <person name="Chen G.Z."/>
            <person name="Liu X.D."/>
            <person name="Liao X.Y."/>
            <person name="Jiang Y.T."/>
            <person name="Yu X."/>
            <person name="Hao Y."/>
            <person name="Huang J."/>
            <person name="Zhao X.W."/>
            <person name="Ke S."/>
            <person name="Chen Y.Y."/>
            <person name="Wu W.L."/>
            <person name="Hsu J.L."/>
            <person name="Lin Y.F."/>
            <person name="Huang M.D."/>
            <person name="Li C.Y."/>
            <person name="Huang L."/>
            <person name="Wang Z.W."/>
            <person name="Zhao X."/>
            <person name="Zhong W.Y."/>
            <person name="Peng D.H."/>
            <person name="Ahmad S."/>
            <person name="Lan S."/>
            <person name="Zhang J.S."/>
            <person name="Tsai W.C."/>
            <person name="Van de Peer Y."/>
            <person name="Liu Z.J."/>
        </authorList>
    </citation>
    <scope>NUCLEOTIDE SEQUENCE</scope>
    <source>
        <strain evidence="4">SCP</strain>
    </source>
</reference>
<evidence type="ECO:0000313" key="5">
    <source>
        <dbReference type="Proteomes" id="UP001179952"/>
    </source>
</evidence>
<dbReference type="InterPro" id="IPR007527">
    <property type="entry name" value="Znf_SWIM"/>
</dbReference>
<feature type="domain" description="SWIM-type" evidence="3">
    <location>
        <begin position="147"/>
        <end position="185"/>
    </location>
</feature>
<dbReference type="Gene3D" id="2.30.30.140">
    <property type="match status" value="1"/>
</dbReference>
<feature type="region of interest" description="Disordered" evidence="2">
    <location>
        <begin position="223"/>
        <end position="245"/>
    </location>
</feature>
<dbReference type="InterPro" id="IPR039276">
    <property type="entry name" value="SHH1/2"/>
</dbReference>
<sequence>MADASSIEDFDLEVMDKNDGSWRPCTVSLDTTSYSGVNLTVDIRDSGSGNIMLKKEEALTCLRFRSTPLQNNECGDIKEGDHVLAEGSGGMFYDAKIEKVGRVRHSSRAHCRCTFEIRWLHAELKGETASVSSTAIMKLVEKDIKSHQVVVAFLEYFEEATCTCSDMLPSSSHCEHGCENDLQISLEKQIDKIGKLIHEENSCSGEILLGIKRVDPTRRKCGKSATASQINSHNLRSTRSQNKQHEMEDMNLTFPSSTLMENVDSKPLLSPLAACAALASLLHELPVDPEISKYHDEESGIALPSKDGDTNNQAVSVSCMIMNHDIDIQENLSTSKDSSRSRKVPSKKSRMMGEASEIKNNQDEQAEQNSPVIAARLSHSSVIQKQDSTKAIGLELSMESRRLTRSKVLKGEGSLSSDVKEEPMRREFIQNNSIKINGQELLPMENGRLTRSKMLKAGGSLSSEVEEPKKRKLVQDNSTKIIGQELPMENGTPLKTLKAEGCLSFEVEDESEKSELIQITQQNASMEDHVSEPKKMRGKKLFSTCSDLTTNASEERKKRLRSSNATKIDETQETGKSHGGDKQKVVSSKKPQLRFSPRLRFLPRTRSQKT</sequence>
<dbReference type="PANTHER" id="PTHR33827">
    <property type="entry name" value="PROTEIN SAWADEE HOMEODOMAIN HOMOLOG 2"/>
    <property type="match status" value="1"/>
</dbReference>
<proteinExistence type="predicted"/>
<feature type="compositionally biased region" description="Basic residues" evidence="2">
    <location>
        <begin position="341"/>
        <end position="350"/>
    </location>
</feature>
<name>A0AAV9B4B5_ACOGR</name>
<comment type="caution">
    <text evidence="4">The sequence shown here is derived from an EMBL/GenBank/DDBJ whole genome shotgun (WGS) entry which is preliminary data.</text>
</comment>
<keyword evidence="1" id="KW-0863">Zinc-finger</keyword>
<dbReference type="GO" id="GO:0008270">
    <property type="term" value="F:zinc ion binding"/>
    <property type="evidence" value="ECO:0007669"/>
    <property type="project" value="UniProtKB-KW"/>
</dbReference>
<gene>
    <name evidence="4" type="ORF">QJS04_geneDACA023478</name>
</gene>
<keyword evidence="1" id="KW-0479">Metal-binding</keyword>
<keyword evidence="5" id="KW-1185">Reference proteome</keyword>
<dbReference type="EMBL" id="JAUJYN010000005">
    <property type="protein sequence ID" value="KAK1271253.1"/>
    <property type="molecule type" value="Genomic_DNA"/>
</dbReference>